<dbReference type="GeneID" id="105222534"/>
<evidence type="ECO:0000256" key="8">
    <source>
        <dbReference type="SAM" id="Coils"/>
    </source>
</evidence>
<sequence>MPCFTASNIRLVRDQLENAAKRRTKTSTTHRSHGSSTNVPAGTTADLNASLKAAIIAQNNKKAAKECTEFLKVMGYTPQTLNKRPVGPKSGRTKNQTTLTQKELDRLKNASKVVTLEDRLEVLKRQEEERKRMEKETEELRMRFKKIDDARQKALEENAVKEDLFGAGEKVKVLERAFLAKHEQEEEVRRVNRIILNAKCQAVRDAQIQEKEDFQRDLRSEEMRMDRMVLERATSALKKEDADEEKKKEEKLKYACEIRNQLSERETLRFLEAERLEQEAKRIRKANELIRAEDERQAQLQRERKLKFREELNRIAEMAALFKRMLCEQEREADMRAAAYMREKQKKERELAMEKKLAQEAAESKRQRIFILAQKVLEAKSASEELSYMREQERIEREYRRKEKEAALRKKQIEKDLAEARESQLRQTKQRQALQIARAEQDFDNLMAQVKVDEEKQKQQEVQRERQNECYRQAIIKQMNDKELERRRLLELDRAQAMDWREGERQRDRNIRAVIDAKLAAMRDACLPEKYIKEVEMQLTKIKSQKAFLTKNK</sequence>
<feature type="coiled-coil region" evidence="8">
    <location>
        <begin position="337"/>
        <end position="364"/>
    </location>
</feature>
<keyword evidence="3 8" id="KW-0175">Coiled coil</keyword>
<feature type="coiled-coil region" evidence="8">
    <location>
        <begin position="113"/>
        <end position="150"/>
    </location>
</feature>
<keyword evidence="5" id="KW-0966">Cell projection</keyword>
<organism evidence="11">
    <name type="scientific">Bactrocera dorsalis</name>
    <name type="common">Oriental fruit fly</name>
    <name type="synonym">Dacus dorsalis</name>
    <dbReference type="NCBI Taxonomy" id="27457"/>
    <lineage>
        <taxon>Eukaryota</taxon>
        <taxon>Metazoa</taxon>
        <taxon>Ecdysozoa</taxon>
        <taxon>Arthropoda</taxon>
        <taxon>Hexapoda</taxon>
        <taxon>Insecta</taxon>
        <taxon>Pterygota</taxon>
        <taxon>Neoptera</taxon>
        <taxon>Endopterygota</taxon>
        <taxon>Diptera</taxon>
        <taxon>Brachycera</taxon>
        <taxon>Muscomorpha</taxon>
        <taxon>Tephritoidea</taxon>
        <taxon>Tephritidae</taxon>
        <taxon>Bactrocera</taxon>
        <taxon>Bactrocera</taxon>
    </lineage>
</organism>
<evidence type="ECO:0000313" key="11">
    <source>
        <dbReference type="EMBL" id="JAC56729.1"/>
    </source>
</evidence>
<dbReference type="OMA" id="AMRENCL"/>
<keyword evidence="2 13" id="KW-0282">Flagellum</keyword>
<evidence type="ECO:0000256" key="6">
    <source>
        <dbReference type="ARBA" id="ARBA00034116"/>
    </source>
</evidence>
<comment type="subcellular location">
    <subcellularLocation>
        <location evidence="1">Cell projection</location>
        <location evidence="1">Cilium</location>
        <location evidence="1">Flagellum</location>
    </subcellularLocation>
</comment>
<keyword evidence="4" id="KW-0969">Cilium</keyword>
<proteinExistence type="inferred from homology"/>
<dbReference type="PANTHER" id="PTHR15504:SF0">
    <property type="entry name" value="CILIA- AND FLAGELLA-ASSOCIATED PROTEIN 45"/>
    <property type="match status" value="1"/>
</dbReference>
<dbReference type="EMBL" id="GAKP01002223">
    <property type="protein sequence ID" value="JAC56729.1"/>
    <property type="molecule type" value="Transcribed_RNA"/>
</dbReference>
<feature type="region of interest" description="Disordered" evidence="9">
    <location>
        <begin position="20"/>
        <end position="43"/>
    </location>
</feature>
<reference evidence="11" key="1">
    <citation type="journal article" date="2014" name="BMC Genomics">
        <title>Characterizing the developmental transcriptome of the oriental fruit fly, Bactrocera dorsalis (Diptera: Tephritidae) through comparative genomic analysis with Drosophila melanogaster utilizing modENCODE datasets.</title>
        <authorList>
            <person name="Geib S.M."/>
            <person name="Calla B."/>
            <person name="Hall B."/>
            <person name="Hou S."/>
            <person name="Manoukis N.C."/>
        </authorList>
    </citation>
    <scope>NUCLEOTIDE SEQUENCE</scope>
    <source>
        <strain evidence="11">Punador</strain>
    </source>
</reference>
<feature type="compositionally biased region" description="Basic residues" evidence="9">
    <location>
        <begin position="21"/>
        <end position="33"/>
    </location>
</feature>
<evidence type="ECO:0000256" key="9">
    <source>
        <dbReference type="SAM" id="MobiDB-lite"/>
    </source>
</evidence>
<name>A0A034WQ42_BACDO</name>
<dbReference type="Proteomes" id="UP001652620">
    <property type="component" value="Chromosome 5"/>
</dbReference>
<comment type="similarity">
    <text evidence="6">Belongs to the CFAP45 family.</text>
</comment>
<dbReference type="PANTHER" id="PTHR15504">
    <property type="entry name" value="NASOPHARYNGEAL EPITHELIUM SPECIFIC PROTEIN 1"/>
    <property type="match status" value="1"/>
</dbReference>
<evidence type="ECO:0000259" key="10">
    <source>
        <dbReference type="Pfam" id="PF13868"/>
    </source>
</evidence>
<dbReference type="RefSeq" id="XP_011198192.1">
    <property type="nucleotide sequence ID" value="XM_011199890.2"/>
</dbReference>
<feature type="coiled-coil region" evidence="8">
    <location>
        <begin position="392"/>
        <end position="456"/>
    </location>
</feature>
<accession>A0A034WQ42</accession>
<gene>
    <name evidence="11" type="primary">CCD19</name>
    <name evidence="13" type="synonym">LOC105222534</name>
</gene>
<evidence type="ECO:0000313" key="13">
    <source>
        <dbReference type="RefSeq" id="XP_011198192.1"/>
    </source>
</evidence>
<reference evidence="13" key="2">
    <citation type="submission" date="2025-04" db="UniProtKB">
        <authorList>
            <consortium name="RefSeq"/>
        </authorList>
    </citation>
    <scope>IDENTIFICATION</scope>
    <source>
        <strain evidence="13">Punador</strain>
    </source>
</reference>
<dbReference type="InterPro" id="IPR043597">
    <property type="entry name" value="TPH_dom"/>
</dbReference>
<dbReference type="OrthoDB" id="1902038at2759"/>
<dbReference type="KEGG" id="bdr:105222534"/>
<dbReference type="GO" id="GO:0031514">
    <property type="term" value="C:motile cilium"/>
    <property type="evidence" value="ECO:0007669"/>
    <property type="project" value="UniProtKB-SubCell"/>
</dbReference>
<evidence type="ECO:0000256" key="5">
    <source>
        <dbReference type="ARBA" id="ARBA00023273"/>
    </source>
</evidence>
<evidence type="ECO:0000256" key="4">
    <source>
        <dbReference type="ARBA" id="ARBA00023069"/>
    </source>
</evidence>
<feature type="domain" description="Trichohyalin-plectin-homology" evidence="10">
    <location>
        <begin position="182"/>
        <end position="529"/>
    </location>
</feature>
<keyword evidence="12" id="KW-1185">Reference proteome</keyword>
<evidence type="ECO:0000256" key="7">
    <source>
        <dbReference type="ARBA" id="ARBA00034142"/>
    </source>
</evidence>
<dbReference type="AlphaFoldDB" id="A0A034WQ42"/>
<evidence type="ECO:0000256" key="2">
    <source>
        <dbReference type="ARBA" id="ARBA00022846"/>
    </source>
</evidence>
<dbReference type="InterPro" id="IPR033253">
    <property type="entry name" value="CFAP45"/>
</dbReference>
<evidence type="ECO:0000256" key="1">
    <source>
        <dbReference type="ARBA" id="ARBA00004230"/>
    </source>
</evidence>
<evidence type="ECO:0000256" key="3">
    <source>
        <dbReference type="ARBA" id="ARBA00023054"/>
    </source>
</evidence>
<evidence type="ECO:0000313" key="12">
    <source>
        <dbReference type="Proteomes" id="UP001652620"/>
    </source>
</evidence>
<feature type="coiled-coil region" evidence="8">
    <location>
        <begin position="230"/>
        <end position="303"/>
    </location>
</feature>
<dbReference type="Pfam" id="PF13868">
    <property type="entry name" value="TPH"/>
    <property type="match status" value="1"/>
</dbReference>
<protein>
    <recommendedName>
        <fullName evidence="7">Cilia- and flagella-associated protein 45</fullName>
    </recommendedName>
</protein>